<name>A0A5C5XCV5_9PLAN</name>
<sequence>MKQNMPRTSDKVVMQESDVPFTHKVMKVLFYIFGGLITLLAAIIAGGITCTMSYFAAIELKIMEPQMYVNPTLLYWSIACGVVVGGIVFTTIYAKRYLGDKNRLLQCS</sequence>
<accession>A0A5C5XCV5</accession>
<keyword evidence="1" id="KW-1133">Transmembrane helix</keyword>
<keyword evidence="3" id="KW-1185">Reference proteome</keyword>
<evidence type="ECO:0000313" key="2">
    <source>
        <dbReference type="EMBL" id="TWT60896.1"/>
    </source>
</evidence>
<evidence type="ECO:0000313" key="3">
    <source>
        <dbReference type="Proteomes" id="UP000316095"/>
    </source>
</evidence>
<dbReference type="Proteomes" id="UP000316095">
    <property type="component" value="Unassembled WGS sequence"/>
</dbReference>
<comment type="caution">
    <text evidence="2">The sequence shown here is derived from an EMBL/GenBank/DDBJ whole genome shotgun (WGS) entry which is preliminary data.</text>
</comment>
<feature type="transmembrane region" description="Helical" evidence="1">
    <location>
        <begin position="74"/>
        <end position="94"/>
    </location>
</feature>
<keyword evidence="1" id="KW-0472">Membrane</keyword>
<feature type="transmembrane region" description="Helical" evidence="1">
    <location>
        <begin position="28"/>
        <end position="54"/>
    </location>
</feature>
<protein>
    <submittedName>
        <fullName evidence="2">Uncharacterized protein</fullName>
    </submittedName>
</protein>
<dbReference type="AlphaFoldDB" id="A0A5C5XCV5"/>
<keyword evidence="1" id="KW-0812">Transmembrane</keyword>
<proteinExistence type="predicted"/>
<organism evidence="2 3">
    <name type="scientific">Rubinisphaera italica</name>
    <dbReference type="NCBI Taxonomy" id="2527969"/>
    <lineage>
        <taxon>Bacteria</taxon>
        <taxon>Pseudomonadati</taxon>
        <taxon>Planctomycetota</taxon>
        <taxon>Planctomycetia</taxon>
        <taxon>Planctomycetales</taxon>
        <taxon>Planctomycetaceae</taxon>
        <taxon>Rubinisphaera</taxon>
    </lineage>
</organism>
<gene>
    <name evidence="2" type="ORF">Pan54_16280</name>
</gene>
<evidence type="ECO:0000256" key="1">
    <source>
        <dbReference type="SAM" id="Phobius"/>
    </source>
</evidence>
<reference evidence="2 3" key="1">
    <citation type="submission" date="2019-02" db="EMBL/GenBank/DDBJ databases">
        <title>Deep-cultivation of Planctomycetes and their phenomic and genomic characterization uncovers novel biology.</title>
        <authorList>
            <person name="Wiegand S."/>
            <person name="Jogler M."/>
            <person name="Boedeker C."/>
            <person name="Pinto D."/>
            <person name="Vollmers J."/>
            <person name="Rivas-Marin E."/>
            <person name="Kohn T."/>
            <person name="Peeters S.H."/>
            <person name="Heuer A."/>
            <person name="Rast P."/>
            <person name="Oberbeckmann S."/>
            <person name="Bunk B."/>
            <person name="Jeske O."/>
            <person name="Meyerdierks A."/>
            <person name="Storesund J.E."/>
            <person name="Kallscheuer N."/>
            <person name="Luecker S."/>
            <person name="Lage O.M."/>
            <person name="Pohl T."/>
            <person name="Merkel B.J."/>
            <person name="Hornburger P."/>
            <person name="Mueller R.-W."/>
            <person name="Bruemmer F."/>
            <person name="Labrenz M."/>
            <person name="Spormann A.M."/>
            <person name="Op Den Camp H."/>
            <person name="Overmann J."/>
            <person name="Amann R."/>
            <person name="Jetten M.S.M."/>
            <person name="Mascher T."/>
            <person name="Medema M.H."/>
            <person name="Devos D.P."/>
            <person name="Kaster A.-K."/>
            <person name="Ovreas L."/>
            <person name="Rohde M."/>
            <person name="Galperin M.Y."/>
            <person name="Jogler C."/>
        </authorList>
    </citation>
    <scope>NUCLEOTIDE SEQUENCE [LARGE SCALE GENOMIC DNA]</scope>
    <source>
        <strain evidence="2 3">Pan54</strain>
    </source>
</reference>
<dbReference type="EMBL" id="SJPG01000001">
    <property type="protein sequence ID" value="TWT60896.1"/>
    <property type="molecule type" value="Genomic_DNA"/>
</dbReference>